<reference evidence="3" key="1">
    <citation type="submission" date="2020-12" db="EMBL/GenBank/DDBJ databases">
        <authorList>
            <person name="Iha C."/>
        </authorList>
    </citation>
    <scope>NUCLEOTIDE SEQUENCE</scope>
</reference>
<comment type="caution">
    <text evidence="3">The sequence shown here is derived from an EMBL/GenBank/DDBJ whole genome shotgun (WGS) entry which is preliminary data.</text>
</comment>
<evidence type="ECO:0000256" key="2">
    <source>
        <dbReference type="SAM" id="Phobius"/>
    </source>
</evidence>
<proteinExistence type="predicted"/>
<evidence type="ECO:0000313" key="4">
    <source>
        <dbReference type="Proteomes" id="UP000708148"/>
    </source>
</evidence>
<evidence type="ECO:0000256" key="1">
    <source>
        <dbReference type="SAM" id="MobiDB-lite"/>
    </source>
</evidence>
<dbReference type="Proteomes" id="UP000708148">
    <property type="component" value="Unassembled WGS sequence"/>
</dbReference>
<keyword evidence="2" id="KW-1133">Transmembrane helix</keyword>
<gene>
    <name evidence="3" type="ORF">OSTQU699_LOCUS8408</name>
</gene>
<protein>
    <submittedName>
        <fullName evidence="3">Uncharacterized protein</fullName>
    </submittedName>
</protein>
<dbReference type="EMBL" id="CAJHUC010002046">
    <property type="protein sequence ID" value="CAD7703051.1"/>
    <property type="molecule type" value="Genomic_DNA"/>
</dbReference>
<keyword evidence="2" id="KW-0472">Membrane</keyword>
<organism evidence="3 4">
    <name type="scientific">Ostreobium quekettii</name>
    <dbReference type="NCBI Taxonomy" id="121088"/>
    <lineage>
        <taxon>Eukaryota</taxon>
        <taxon>Viridiplantae</taxon>
        <taxon>Chlorophyta</taxon>
        <taxon>core chlorophytes</taxon>
        <taxon>Ulvophyceae</taxon>
        <taxon>TCBD clade</taxon>
        <taxon>Bryopsidales</taxon>
        <taxon>Ostreobineae</taxon>
        <taxon>Ostreobiaceae</taxon>
        <taxon>Ostreobium</taxon>
    </lineage>
</organism>
<feature type="transmembrane region" description="Helical" evidence="2">
    <location>
        <begin position="87"/>
        <end position="109"/>
    </location>
</feature>
<sequence length="404" mass="42503">MGTGGRGRGASSRGAPAQAGSPPISECHLSTNTGWRMGARPREGSEGGPSAGRSWIRGAAPAWFLVACITAALLGCVVLGGPGCASCWSACAVCGGGMGEILLLLLLLLDCALLWRLRRGPRCQWLAQWVRALRMCKLFPLRRADTAGKGCGTPRRATTRSPVLAPVLVAHQSALQFALPLRRALGPALAAVDLTSVGVAEAWSAFLTVVIAILMPQGAAPQEWCRSALSLGWSMQQDRLAPVEGSSVGIAARGRGNVSGGELGGCLRCWLLKSPAWSRLPLRLPVVIMNVPGIKKRKNKVAKASASVVGVVGIVSNAEAELGCGEMSVSQLRGQCYANVVSLRLGWSMVVRYLQAAGPKLPSALDLTWLFSTRHLGAAVMDPTNPQTFMQVISIKVWSMLSVP</sequence>
<feature type="transmembrane region" description="Helical" evidence="2">
    <location>
        <begin position="62"/>
        <end position="81"/>
    </location>
</feature>
<keyword evidence="2" id="KW-0812">Transmembrane</keyword>
<accession>A0A8S1J742</accession>
<feature type="compositionally biased region" description="Low complexity" evidence="1">
    <location>
        <begin position="9"/>
        <end position="23"/>
    </location>
</feature>
<dbReference type="AlphaFoldDB" id="A0A8S1J742"/>
<keyword evidence="4" id="KW-1185">Reference proteome</keyword>
<evidence type="ECO:0000313" key="3">
    <source>
        <dbReference type="EMBL" id="CAD7703051.1"/>
    </source>
</evidence>
<feature type="region of interest" description="Disordered" evidence="1">
    <location>
        <begin position="1"/>
        <end position="29"/>
    </location>
</feature>
<name>A0A8S1J742_9CHLO</name>